<evidence type="ECO:0000256" key="2">
    <source>
        <dbReference type="ARBA" id="ARBA00022737"/>
    </source>
</evidence>
<name>A0A671EJB2_RHIFE</name>
<keyword evidence="4" id="KW-0325">Glycoprotein</keyword>
<dbReference type="GeneTree" id="ENSGT01150000286974"/>
<dbReference type="GO" id="GO:2000515">
    <property type="term" value="P:negative regulation of CD4-positive, alpha-beta T cell activation"/>
    <property type="evidence" value="ECO:0007669"/>
    <property type="project" value="Ensembl"/>
</dbReference>
<evidence type="ECO:0000259" key="6">
    <source>
        <dbReference type="PROSITE" id="PS50835"/>
    </source>
</evidence>
<dbReference type="InterPro" id="IPR050412">
    <property type="entry name" value="Ig-like_Receptors_ImmuneReg"/>
</dbReference>
<dbReference type="PANTHER" id="PTHR11738:SF157">
    <property type="entry name" value="T-CELL-INTERACTING, ACTIVATING RECEPTOR ON MYELOID CELLS PROTEIN 1"/>
    <property type="match status" value="1"/>
</dbReference>
<dbReference type="SUPFAM" id="SSF48726">
    <property type="entry name" value="Immunoglobulin"/>
    <property type="match status" value="2"/>
</dbReference>
<sequence>LCVGQGDIRNESLPRPSISAWPSSVVPANSQVALRCSAPTKDGNFVLRKNGRPVRSMPSPDSPGGLAEFHLADLKTSNAEEYACEYYRRGSPHIRSPPSDVLLLLVTGDFQKPSIQAHKRGKVTAGEKVTLKCQAPEYLTGSITFALLKKGTSTPIQLQSPAGKETDFSLHNVTVGDTGNYSCVYFQTRAPFWASEPSDHLAIWVTVSPGTTSRDVTNSNLIQLAIIMVTLGAFLAEAWLSQKESPHG</sequence>
<reference evidence="7 8" key="2">
    <citation type="journal article" date="2018" name="Annu Rev Anim Biosci">
        <title>Bat Biology, Genomes, and the Bat1K Project: To Generate Chromosome-Level Genomes for All Living Bat Species.</title>
        <authorList>
            <person name="Teeling E.C."/>
            <person name="Vernes S.C."/>
            <person name="Davalos L.M."/>
            <person name="Ray D.A."/>
            <person name="Gilbert M.T.P."/>
            <person name="Myers E."/>
        </authorList>
    </citation>
    <scope>NUCLEOTIDE SEQUENCE</scope>
</reference>
<protein>
    <submittedName>
        <fullName evidence="7">T cell-interacting, activating receptor on myeloid cells 1</fullName>
    </submittedName>
</protein>
<dbReference type="Pfam" id="PF13895">
    <property type="entry name" value="Ig_2"/>
    <property type="match status" value="2"/>
</dbReference>
<evidence type="ECO:0000256" key="4">
    <source>
        <dbReference type="ARBA" id="ARBA00023180"/>
    </source>
</evidence>
<dbReference type="FunCoup" id="A0A671EJB2">
    <property type="interactions" value="1"/>
</dbReference>
<dbReference type="InterPro" id="IPR003599">
    <property type="entry name" value="Ig_sub"/>
</dbReference>
<dbReference type="OMA" id="TTICCSC"/>
<dbReference type="InterPro" id="IPR007110">
    <property type="entry name" value="Ig-like_dom"/>
</dbReference>
<evidence type="ECO:0000256" key="5">
    <source>
        <dbReference type="ARBA" id="ARBA00023319"/>
    </source>
</evidence>
<keyword evidence="1" id="KW-0732">Signal</keyword>
<accession>A0A671EJB2</accession>
<dbReference type="InterPro" id="IPR036179">
    <property type="entry name" value="Ig-like_dom_sf"/>
</dbReference>
<dbReference type="InterPro" id="IPR013783">
    <property type="entry name" value="Ig-like_fold"/>
</dbReference>
<dbReference type="SMART" id="SM00409">
    <property type="entry name" value="IG"/>
    <property type="match status" value="2"/>
</dbReference>
<reference evidence="8" key="3">
    <citation type="submission" date="2018-12" db="EMBL/GenBank/DDBJ databases">
        <title>G10K-VGP greater horseshoe bat female genome, primary haplotype.</title>
        <authorList>
            <person name="Teeling E."/>
            <person name="Myers G."/>
            <person name="Vernes S."/>
            <person name="Pippel M."/>
            <person name="Winkler S."/>
            <person name="Fedrigo O."/>
            <person name="Rhie A."/>
            <person name="Koren S."/>
            <person name="Phillippy A."/>
            <person name="Lewin H."/>
            <person name="Damas J."/>
            <person name="Howe K."/>
            <person name="Mountcastle J."/>
            <person name="Jarvis E.D."/>
        </authorList>
    </citation>
    <scope>NUCLEOTIDE SEQUENCE [LARGE SCALE GENOMIC DNA]</scope>
</reference>
<dbReference type="FunFam" id="2.60.40.10:FF:000049">
    <property type="entry name" value="Leukocyte immunoglobulin-like receptor subfamily B member 1"/>
    <property type="match status" value="1"/>
</dbReference>
<keyword evidence="3" id="KW-1015">Disulfide bond</keyword>
<dbReference type="Proteomes" id="UP000472240">
    <property type="component" value="Chromosome 15"/>
</dbReference>
<reference evidence="7" key="4">
    <citation type="submission" date="2025-08" db="UniProtKB">
        <authorList>
            <consortium name="Ensembl"/>
        </authorList>
    </citation>
    <scope>IDENTIFICATION</scope>
</reference>
<dbReference type="GO" id="GO:0002764">
    <property type="term" value="P:immune response-regulating signaling pathway"/>
    <property type="evidence" value="ECO:0007669"/>
    <property type="project" value="TreeGrafter"/>
</dbReference>
<dbReference type="AlphaFoldDB" id="A0A671EJB2"/>
<keyword evidence="5" id="KW-0393">Immunoglobulin domain</keyword>
<dbReference type="Ensembl" id="ENSRFET00010014390.1">
    <property type="protein sequence ID" value="ENSRFEP00010013150.1"/>
    <property type="gene ID" value="ENSRFEG00010008921.1"/>
</dbReference>
<dbReference type="Gene3D" id="2.60.40.10">
    <property type="entry name" value="Immunoglobulins"/>
    <property type="match status" value="2"/>
</dbReference>
<feature type="domain" description="Ig-like" evidence="6">
    <location>
        <begin position="113"/>
        <end position="183"/>
    </location>
</feature>
<keyword evidence="2" id="KW-0677">Repeat</keyword>
<dbReference type="PANTHER" id="PTHR11738">
    <property type="entry name" value="MHC CLASS I NK CELL RECEPTOR"/>
    <property type="match status" value="1"/>
</dbReference>
<proteinExistence type="predicted"/>
<evidence type="ECO:0000313" key="7">
    <source>
        <dbReference type="Ensembl" id="ENSRFEP00010013150.1"/>
    </source>
</evidence>
<organism evidence="7 8">
    <name type="scientific">Rhinolophus ferrumequinum</name>
    <name type="common">Greater horseshoe bat</name>
    <dbReference type="NCBI Taxonomy" id="59479"/>
    <lineage>
        <taxon>Eukaryota</taxon>
        <taxon>Metazoa</taxon>
        <taxon>Chordata</taxon>
        <taxon>Craniata</taxon>
        <taxon>Vertebrata</taxon>
        <taxon>Euteleostomi</taxon>
        <taxon>Mammalia</taxon>
        <taxon>Eutheria</taxon>
        <taxon>Laurasiatheria</taxon>
        <taxon>Chiroptera</taxon>
        <taxon>Yinpterochiroptera</taxon>
        <taxon>Rhinolophoidea</taxon>
        <taxon>Rhinolophidae</taxon>
        <taxon>Rhinolophinae</taxon>
        <taxon>Rhinolophus</taxon>
    </lineage>
</organism>
<evidence type="ECO:0000256" key="1">
    <source>
        <dbReference type="ARBA" id="ARBA00022729"/>
    </source>
</evidence>
<gene>
    <name evidence="7" type="primary">TARM1</name>
</gene>
<evidence type="ECO:0000313" key="8">
    <source>
        <dbReference type="Proteomes" id="UP000472240"/>
    </source>
</evidence>
<dbReference type="GO" id="GO:0005886">
    <property type="term" value="C:plasma membrane"/>
    <property type="evidence" value="ECO:0007669"/>
    <property type="project" value="Ensembl"/>
</dbReference>
<dbReference type="GO" id="GO:0034987">
    <property type="term" value="F:immunoglobulin receptor binding"/>
    <property type="evidence" value="ECO:0007669"/>
    <property type="project" value="Ensembl"/>
</dbReference>
<reference evidence="7" key="5">
    <citation type="submission" date="2025-09" db="UniProtKB">
        <authorList>
            <consortium name="Ensembl"/>
        </authorList>
    </citation>
    <scope>IDENTIFICATION</scope>
</reference>
<reference evidence="7 8" key="1">
    <citation type="journal article" date="2015" name="Annu Rev Anim Biosci">
        <title>The Genome 10K Project: a way forward.</title>
        <authorList>
            <person name="Koepfli K.P."/>
            <person name="Paten B."/>
            <person name="O'Brien S.J."/>
            <person name="Koepfli K.P."/>
            <person name="Paten B."/>
            <person name="Antunes A."/>
            <person name="Belov K."/>
            <person name="Bustamante C."/>
            <person name="Castoe T.A."/>
            <person name="Clawson H."/>
            <person name="Crawford A.J."/>
            <person name="Diekhans M."/>
            <person name="Distel D."/>
            <person name="Durbin R."/>
            <person name="Earl D."/>
            <person name="Fujita M.K."/>
            <person name="Gamble T."/>
            <person name="Georges A."/>
            <person name="Gemmell N."/>
            <person name="Gilbert M.T."/>
            <person name="Graves J.M."/>
            <person name="Green R.E."/>
            <person name="Hickey G."/>
            <person name="Jarvis E.D."/>
            <person name="Johnson W."/>
            <person name="Komissarov A."/>
            <person name="Korf I."/>
            <person name="Kuhn R."/>
            <person name="Larkin D.M."/>
            <person name="Lewin H."/>
            <person name="Lopez J.V."/>
            <person name="Ma J."/>
            <person name="Marques-Bonet T."/>
            <person name="Miller W."/>
            <person name="Murphy R."/>
            <person name="Pevzner P."/>
            <person name="Shapiro B."/>
            <person name="Steiner C."/>
            <person name="Tamazian G."/>
            <person name="Venkatesh B."/>
            <person name="Wang J."/>
            <person name="Wayne R."/>
            <person name="Wiley E."/>
            <person name="Yang H."/>
            <person name="Zhang G."/>
            <person name="Haussler D."/>
            <person name="Ryder O."/>
            <person name="O'Brien S.J."/>
        </authorList>
    </citation>
    <scope>NUCLEOTIDE SEQUENCE</scope>
</reference>
<evidence type="ECO:0000256" key="3">
    <source>
        <dbReference type="ARBA" id="ARBA00023157"/>
    </source>
</evidence>
<keyword evidence="8" id="KW-1185">Reference proteome</keyword>
<dbReference type="FunFam" id="2.60.40.10:FF:000033">
    <property type="entry name" value="Killer cell immunoglobulin-like receptor"/>
    <property type="match status" value="1"/>
</dbReference>
<dbReference type="PROSITE" id="PS50835">
    <property type="entry name" value="IG_LIKE"/>
    <property type="match status" value="1"/>
</dbReference>
<dbReference type="InParanoid" id="A0A671EJB2"/>